<dbReference type="Gene3D" id="3.10.105.10">
    <property type="entry name" value="Dipeptide-binding Protein, Domain 3"/>
    <property type="match status" value="1"/>
</dbReference>
<dbReference type="RefSeq" id="WP_111403134.1">
    <property type="nucleotide sequence ID" value="NZ_QEPN01000004.1"/>
</dbReference>
<dbReference type="GO" id="GO:0043190">
    <property type="term" value="C:ATP-binding cassette (ABC) transporter complex"/>
    <property type="evidence" value="ECO:0007669"/>
    <property type="project" value="InterPro"/>
</dbReference>
<evidence type="ECO:0000313" key="7">
    <source>
        <dbReference type="Proteomes" id="UP000253872"/>
    </source>
</evidence>
<dbReference type="Pfam" id="PF00496">
    <property type="entry name" value="SBP_bac_5"/>
    <property type="match status" value="2"/>
</dbReference>
<feature type="domain" description="Solute-binding protein family 5" evidence="5">
    <location>
        <begin position="98"/>
        <end position="240"/>
    </location>
</feature>
<sequence>MSKKRINRNVFDRKLVKFAMILTACISVITGCDKLNTSPEKKQQIAEMQQTQNKAHTLRRAFYAESFVLDPHWVTHNSEGALVRDLFVGLTAFDTKGNVVPAVAQNWVTEDNRTWLFILDEKATWSNGESVSASDFVLSWQRLAQQKPHSPLSAYLIFTGIKQAQAIVLGEKPANALGIEAVNANTLKIVLEKPNSELPKMLAHVALLPTYQGEKPSALAQFPTNASYVVDEIQPHKIILATRQIETPFSTVEYRLLALNQPFTNNDLVENVPASSPQANVALPRLCTYFYEFNFAHPQLSRKEVRQALKMKIHSARISTPYGIFNDAILPKQMNGENERQWQPTVFERLLTQAGVSVEKPLKLRLTYDEQGQHGAIASKMLRTLGESDLVHIQPQAVNFETLLAKHAEQDFDLIRAGWCADYPDPAVFLWKYHSASVDNKTHYRNEKVDKALEQLQNRTLSEPARTALIRQITQWLEEDVVILPMFQYQTWLKVEPTLLGIETTNPSEVIYSKDLSRQRLENDKDSNEPTN</sequence>
<evidence type="ECO:0000256" key="3">
    <source>
        <dbReference type="ARBA" id="ARBA00022448"/>
    </source>
</evidence>
<dbReference type="CDD" id="cd08504">
    <property type="entry name" value="PBP2_OppA"/>
    <property type="match status" value="1"/>
</dbReference>
<proteinExistence type="inferred from homology"/>
<dbReference type="Gene3D" id="3.40.190.10">
    <property type="entry name" value="Periplasmic binding protein-like II"/>
    <property type="match status" value="2"/>
</dbReference>
<dbReference type="EMBL" id="QEPN01000004">
    <property type="protein sequence ID" value="RDE72001.1"/>
    <property type="molecule type" value="Genomic_DNA"/>
</dbReference>
<evidence type="ECO:0000313" key="6">
    <source>
        <dbReference type="EMBL" id="RDE72001.1"/>
    </source>
</evidence>
<dbReference type="Proteomes" id="UP000253872">
    <property type="component" value="Unassembled WGS sequence"/>
</dbReference>
<comment type="subcellular location">
    <subcellularLocation>
        <location evidence="1">Cell envelope</location>
    </subcellularLocation>
</comment>
<protein>
    <submittedName>
        <fullName evidence="6">Peptide ABC transporter substrate-binding protein</fullName>
    </submittedName>
</protein>
<evidence type="ECO:0000256" key="2">
    <source>
        <dbReference type="ARBA" id="ARBA00005695"/>
    </source>
</evidence>
<comment type="caution">
    <text evidence="6">The sequence shown here is derived from an EMBL/GenBank/DDBJ whole genome shotgun (WGS) entry which is preliminary data.</text>
</comment>
<evidence type="ECO:0000256" key="1">
    <source>
        <dbReference type="ARBA" id="ARBA00004196"/>
    </source>
</evidence>
<dbReference type="Gene3D" id="3.90.76.10">
    <property type="entry name" value="Dipeptide-binding Protein, Domain 1"/>
    <property type="match status" value="1"/>
</dbReference>
<dbReference type="GO" id="GO:1904680">
    <property type="term" value="F:peptide transmembrane transporter activity"/>
    <property type="evidence" value="ECO:0007669"/>
    <property type="project" value="TreeGrafter"/>
</dbReference>
<dbReference type="STRING" id="1035839.GCA_000238795_01088"/>
<dbReference type="PIRSF" id="PIRSF002741">
    <property type="entry name" value="MppA"/>
    <property type="match status" value="1"/>
</dbReference>
<keyword evidence="3" id="KW-0813">Transport</keyword>
<organism evidence="6 7">
    <name type="scientific">Haemophilus sputorum</name>
    <dbReference type="NCBI Taxonomy" id="1078480"/>
    <lineage>
        <taxon>Bacteria</taxon>
        <taxon>Pseudomonadati</taxon>
        <taxon>Pseudomonadota</taxon>
        <taxon>Gammaproteobacteria</taxon>
        <taxon>Pasteurellales</taxon>
        <taxon>Pasteurellaceae</taxon>
        <taxon>Haemophilus</taxon>
    </lineage>
</organism>
<dbReference type="InterPro" id="IPR000914">
    <property type="entry name" value="SBP_5_dom"/>
</dbReference>
<dbReference type="FunFam" id="3.90.76.10:FF:000001">
    <property type="entry name" value="Oligopeptide ABC transporter substrate-binding protein"/>
    <property type="match status" value="1"/>
</dbReference>
<dbReference type="InterPro" id="IPR039424">
    <property type="entry name" value="SBP_5"/>
</dbReference>
<reference evidence="6 7" key="1">
    <citation type="submission" date="2018-05" db="EMBL/GenBank/DDBJ databases">
        <title>Draft Genome Sequences for a Diverse set of 7 Haemophilus Species.</title>
        <authorList>
            <person name="Nichols M."/>
            <person name="Topaz N."/>
            <person name="Wang X."/>
            <person name="Wang X."/>
            <person name="Boxrud D."/>
        </authorList>
    </citation>
    <scope>NUCLEOTIDE SEQUENCE [LARGE SCALE GENOMIC DNA]</scope>
    <source>
        <strain evidence="6 7">C2002001239</strain>
    </source>
</reference>
<evidence type="ECO:0000256" key="4">
    <source>
        <dbReference type="ARBA" id="ARBA00022729"/>
    </source>
</evidence>
<dbReference type="GO" id="GO:0015833">
    <property type="term" value="P:peptide transport"/>
    <property type="evidence" value="ECO:0007669"/>
    <property type="project" value="TreeGrafter"/>
</dbReference>
<dbReference type="AlphaFoldDB" id="A0A369YKM6"/>
<keyword evidence="4" id="KW-0732">Signal</keyword>
<dbReference type="PANTHER" id="PTHR30290:SF10">
    <property type="entry name" value="PERIPLASMIC OLIGOPEPTIDE-BINDING PROTEIN-RELATED"/>
    <property type="match status" value="1"/>
</dbReference>
<dbReference type="GO" id="GO:0030288">
    <property type="term" value="C:outer membrane-bounded periplasmic space"/>
    <property type="evidence" value="ECO:0007669"/>
    <property type="project" value="TreeGrafter"/>
</dbReference>
<feature type="domain" description="Solute-binding protein family 5" evidence="5">
    <location>
        <begin position="282"/>
        <end position="437"/>
    </location>
</feature>
<dbReference type="SUPFAM" id="SSF53850">
    <property type="entry name" value="Periplasmic binding protein-like II"/>
    <property type="match status" value="1"/>
</dbReference>
<name>A0A369YKM6_9PAST</name>
<dbReference type="InterPro" id="IPR030678">
    <property type="entry name" value="Peptide/Ni-bd"/>
</dbReference>
<gene>
    <name evidence="6" type="ORF">DPV93_06655</name>
</gene>
<dbReference type="PROSITE" id="PS51257">
    <property type="entry name" value="PROKAR_LIPOPROTEIN"/>
    <property type="match status" value="1"/>
</dbReference>
<evidence type="ECO:0000259" key="5">
    <source>
        <dbReference type="Pfam" id="PF00496"/>
    </source>
</evidence>
<comment type="similarity">
    <text evidence="2">Belongs to the bacterial solute-binding protein 5 family.</text>
</comment>
<dbReference type="PANTHER" id="PTHR30290">
    <property type="entry name" value="PERIPLASMIC BINDING COMPONENT OF ABC TRANSPORTER"/>
    <property type="match status" value="1"/>
</dbReference>
<accession>A0A369YKM6</accession>